<feature type="region of interest" description="Disordered" evidence="3">
    <location>
        <begin position="414"/>
        <end position="436"/>
    </location>
</feature>
<dbReference type="SMART" id="SM00233">
    <property type="entry name" value="PH"/>
    <property type="match status" value="1"/>
</dbReference>
<dbReference type="GO" id="GO:0070507">
    <property type="term" value="P:regulation of microtubule cytoskeleton organization"/>
    <property type="evidence" value="ECO:0007669"/>
    <property type="project" value="TreeGrafter"/>
</dbReference>
<feature type="compositionally biased region" description="Low complexity" evidence="3">
    <location>
        <begin position="91"/>
        <end position="102"/>
    </location>
</feature>
<dbReference type="PANTHER" id="PTHR12156:SF21">
    <property type="entry name" value="PLECKSTRIN HOMOLOGY-LIKE DOMAIN FAMILY B MEMBER 2"/>
    <property type="match status" value="1"/>
</dbReference>
<keyword evidence="1 2" id="KW-0175">Coiled coil</keyword>
<feature type="coiled-coil region" evidence="2">
    <location>
        <begin position="1002"/>
        <end position="1061"/>
    </location>
</feature>
<gene>
    <name evidence="5" type="ORF">PODLI_1B015069</name>
</gene>
<evidence type="ECO:0000256" key="1">
    <source>
        <dbReference type="ARBA" id="ARBA00023054"/>
    </source>
</evidence>
<protein>
    <recommendedName>
        <fullName evidence="4">PH domain-containing protein</fullName>
    </recommendedName>
</protein>
<evidence type="ECO:0000313" key="6">
    <source>
        <dbReference type="Proteomes" id="UP001178461"/>
    </source>
</evidence>
<dbReference type="PANTHER" id="PTHR12156">
    <property type="entry name" value="PLECKSTRIN HOMOLOGY-LIKE DOMAIN, FAMILY B, MEMBER 3"/>
    <property type="match status" value="1"/>
</dbReference>
<feature type="region of interest" description="Disordered" evidence="3">
    <location>
        <begin position="80"/>
        <end position="102"/>
    </location>
</feature>
<dbReference type="SUPFAM" id="SSF50729">
    <property type="entry name" value="PH domain-like"/>
    <property type="match status" value="1"/>
</dbReference>
<dbReference type="Gene3D" id="2.30.29.30">
    <property type="entry name" value="Pleckstrin-homology domain (PH domain)/Phosphotyrosine-binding domain (PTB)"/>
    <property type="match status" value="1"/>
</dbReference>
<feature type="coiled-coil region" evidence="2">
    <location>
        <begin position="603"/>
        <end position="708"/>
    </location>
</feature>
<dbReference type="InterPro" id="IPR011993">
    <property type="entry name" value="PH-like_dom_sf"/>
</dbReference>
<evidence type="ECO:0000313" key="5">
    <source>
        <dbReference type="EMBL" id="CAI5772876.1"/>
    </source>
</evidence>
<dbReference type="InterPro" id="IPR001849">
    <property type="entry name" value="PH_domain"/>
</dbReference>
<dbReference type="GO" id="GO:0045180">
    <property type="term" value="C:basal cortex"/>
    <property type="evidence" value="ECO:0007669"/>
    <property type="project" value="TreeGrafter"/>
</dbReference>
<evidence type="ECO:0000259" key="4">
    <source>
        <dbReference type="PROSITE" id="PS50003"/>
    </source>
</evidence>
<dbReference type="CDD" id="cd22265">
    <property type="entry name" value="UDM1_RNF168"/>
    <property type="match status" value="1"/>
</dbReference>
<dbReference type="InterPro" id="IPR037810">
    <property type="entry name" value="PHLDB1/2/3_PH"/>
</dbReference>
<dbReference type="InterPro" id="IPR052212">
    <property type="entry name" value="PH-like_domain"/>
</dbReference>
<evidence type="ECO:0000256" key="2">
    <source>
        <dbReference type="SAM" id="Coils"/>
    </source>
</evidence>
<feature type="domain" description="PH" evidence="4">
    <location>
        <begin position="1110"/>
        <end position="1213"/>
    </location>
</feature>
<dbReference type="Pfam" id="PF00169">
    <property type="entry name" value="PH"/>
    <property type="match status" value="1"/>
</dbReference>
<dbReference type="EMBL" id="OX395129">
    <property type="protein sequence ID" value="CAI5772876.1"/>
    <property type="molecule type" value="Genomic_DNA"/>
</dbReference>
<accession>A0AA35K889</accession>
<dbReference type="FunFam" id="2.30.29.30:FF:000006">
    <property type="entry name" value="Pleckstrin homology like domain family B member 1"/>
    <property type="match status" value="1"/>
</dbReference>
<reference evidence="5" key="1">
    <citation type="submission" date="2022-12" db="EMBL/GenBank/DDBJ databases">
        <authorList>
            <person name="Alioto T."/>
            <person name="Alioto T."/>
            <person name="Gomez Garrido J."/>
        </authorList>
    </citation>
    <scope>NUCLEOTIDE SEQUENCE</scope>
</reference>
<sequence>MMSERNNLTYQNLGTDASKMMEEYGHVQNQVELQNPNLGKEGVMNSLENDLQDIMDRLNQKKNSPSLRFKANSDCAGSYLTLSQPLPPKSSPASSVKSMSSASKLQGSKPLACESSYLSEKNISGKHLGSISGTSPSLSGYSLGKRDFDIYVARENEKQFGHLDKFPYSKYSQKNKSYDNVYFPGVLDGRKNAASLLAMWNGSSGNEIILSPLGCSGAASMPSSPKQGRRMNIQDLLSLQTRPAKQKDPTVDMLGSRTRKYSGGSLSHMGVYSRSLPRLYKSSESQLVPLSLPPRNSLGNTKRKKIVEKDLLPQSILDADNYLNFSSYTSGVLPHTNFASETNSYVNSTLSVPASPRIARKMLLASSSPYGPDDFDRVGLSGTSPINSFTPVDPERVFPIRRKVSSSSMEFEEMELESLRQTPSIRERKNSISSVSGRDDLMDYHRRQREERLKEQEMERLERQRLETILNLCAEYSKPDSDPATVTTVADVQKINKELEKLQVSEEDSVFDDSQMTPETRFRNHLQMPTGDSDFSEFSDLGQNAMGFFTPRGMRTNKHLGDNRTTSPLPSSPFLKSANEASYLSIMSKTPECISDEQRALELNQMEEQRIIILNNLEELEQKVKDLNDQMDESSREMDMECALLDGEQKSETAELLKEKEILDHLNRKIAELERNAIGEKTKEKIKLDAQREKLEKLQELYTEQKTQLDNCPESMREQLQQQLYRDADLLEVESKHFEDLEFQQLENESRLDEEKENLTQQLLREVAEYQRNIVSRKEKISALKKQANHIVQQAQREQDHFVKEKNNLLMMLQREKENLCNLEKKYSSLSGGKGFPLSPSSLKEHFRNLEERKKQHKEGPYMSDTLPRKKPAPSVSPHFSSSTLGRSVKGHPPLGQSNSCGSVLPHCLGTMTKESEPRRMHKGYNNQHICEDQIQKSPQFYSRTASESNVYLNAFHYPDHNFKDHAFDTLSLDSSDSMETSISACSPDNISSASTSNVARIEEMERLLKQAHAEKTRLLESREREMEAKKRALEEEKRRREQLEKRLQEETSQRQKLIEKEVKIREKQRSQSRPLTRYLPVRKEDFDLRSHIETAGHNIETCYHVSLTEKTCRGFLIKMGGKIKTWKKRWFVFDRNKRTFSYYADKHETKLKGVIYFQAIEEVYYDHLKNANKSPNPLLTFSVKTHDRIYYMVAPTPEAMRIWMDVIVTGAEGYTHFML</sequence>
<name>A0AA35K889_9SAUR</name>
<organism evidence="5 6">
    <name type="scientific">Podarcis lilfordi</name>
    <name type="common">Lilford's wall lizard</name>
    <dbReference type="NCBI Taxonomy" id="74358"/>
    <lineage>
        <taxon>Eukaryota</taxon>
        <taxon>Metazoa</taxon>
        <taxon>Chordata</taxon>
        <taxon>Craniata</taxon>
        <taxon>Vertebrata</taxon>
        <taxon>Euteleostomi</taxon>
        <taxon>Lepidosauria</taxon>
        <taxon>Squamata</taxon>
        <taxon>Bifurcata</taxon>
        <taxon>Unidentata</taxon>
        <taxon>Episquamata</taxon>
        <taxon>Laterata</taxon>
        <taxon>Lacertibaenia</taxon>
        <taxon>Lacertidae</taxon>
        <taxon>Podarcis</taxon>
    </lineage>
</organism>
<dbReference type="CDD" id="cd14673">
    <property type="entry name" value="PH_PHLDB1_2"/>
    <property type="match status" value="1"/>
</dbReference>
<dbReference type="AlphaFoldDB" id="A0AA35K889"/>
<dbReference type="PROSITE" id="PS50003">
    <property type="entry name" value="PH_DOMAIN"/>
    <property type="match status" value="1"/>
</dbReference>
<keyword evidence="6" id="KW-1185">Reference proteome</keyword>
<feature type="coiled-coil region" evidence="2">
    <location>
        <begin position="753"/>
        <end position="823"/>
    </location>
</feature>
<proteinExistence type="predicted"/>
<dbReference type="Proteomes" id="UP001178461">
    <property type="component" value="Chromosome 4"/>
</dbReference>
<feature type="region of interest" description="Disordered" evidence="3">
    <location>
        <begin position="852"/>
        <end position="901"/>
    </location>
</feature>
<evidence type="ECO:0000256" key="3">
    <source>
        <dbReference type="SAM" id="MobiDB-lite"/>
    </source>
</evidence>